<gene>
    <name evidence="1" type="ORF">MNBD_GAMMA18-2005</name>
</gene>
<proteinExistence type="predicted"/>
<accession>A0A3B0ZJ85</accession>
<dbReference type="EMBL" id="UOFP01000255">
    <property type="protein sequence ID" value="VAW89170.1"/>
    <property type="molecule type" value="Genomic_DNA"/>
</dbReference>
<evidence type="ECO:0000313" key="1">
    <source>
        <dbReference type="EMBL" id="VAW89170.1"/>
    </source>
</evidence>
<reference evidence="1" key="1">
    <citation type="submission" date="2018-06" db="EMBL/GenBank/DDBJ databases">
        <authorList>
            <person name="Zhirakovskaya E."/>
        </authorList>
    </citation>
    <scope>NUCLEOTIDE SEQUENCE</scope>
</reference>
<dbReference type="AlphaFoldDB" id="A0A3B0ZJ85"/>
<protein>
    <submittedName>
        <fullName evidence="1">Uncharacterized protein</fullName>
    </submittedName>
</protein>
<organism evidence="1">
    <name type="scientific">hydrothermal vent metagenome</name>
    <dbReference type="NCBI Taxonomy" id="652676"/>
    <lineage>
        <taxon>unclassified sequences</taxon>
        <taxon>metagenomes</taxon>
        <taxon>ecological metagenomes</taxon>
    </lineage>
</organism>
<sequence>QQFTQGVGRVLLHGPYQKEIIDFEAEPLITLCGECIKMMFKRRSRDV</sequence>
<name>A0A3B0ZJ85_9ZZZZ</name>
<feature type="non-terminal residue" evidence="1">
    <location>
        <position position="1"/>
    </location>
</feature>